<accession>A0A812D1K1</accession>
<dbReference type="Proteomes" id="UP000597762">
    <property type="component" value="Unassembled WGS sequence"/>
</dbReference>
<evidence type="ECO:0000313" key="3">
    <source>
        <dbReference type="Proteomes" id="UP000597762"/>
    </source>
</evidence>
<name>A0A812D1K1_ACAPH</name>
<feature type="transmembrane region" description="Helical" evidence="1">
    <location>
        <begin position="46"/>
        <end position="66"/>
    </location>
</feature>
<reference evidence="2" key="1">
    <citation type="submission" date="2021-01" db="EMBL/GenBank/DDBJ databases">
        <authorList>
            <person name="Li R."/>
            <person name="Bekaert M."/>
        </authorList>
    </citation>
    <scope>NUCLEOTIDE SEQUENCE</scope>
    <source>
        <strain evidence="2">Farmed</strain>
    </source>
</reference>
<organism evidence="2 3">
    <name type="scientific">Acanthosepion pharaonis</name>
    <name type="common">Pharaoh cuttlefish</name>
    <name type="synonym">Sepia pharaonis</name>
    <dbReference type="NCBI Taxonomy" id="158019"/>
    <lineage>
        <taxon>Eukaryota</taxon>
        <taxon>Metazoa</taxon>
        <taxon>Spiralia</taxon>
        <taxon>Lophotrochozoa</taxon>
        <taxon>Mollusca</taxon>
        <taxon>Cephalopoda</taxon>
        <taxon>Coleoidea</taxon>
        <taxon>Decapodiformes</taxon>
        <taxon>Sepiida</taxon>
        <taxon>Sepiina</taxon>
        <taxon>Sepiidae</taxon>
        <taxon>Acanthosepion</taxon>
    </lineage>
</organism>
<sequence length="151" mass="17465">MYQTSKYEIKWGQRIHIPIFHPSPLSFSLPLSTLPLAPVFPSQQSLFIYIFEYLNFFLIPLTFLLSLSHARSNKNIHYYISCLSTFFFLSSVLIFLLPSPSPFTHYLLFLISHFPFCFLFQPLPLPNTYSPSLSNDYVSKNTIPLASSPMD</sequence>
<comment type="caution">
    <text evidence="2">The sequence shown here is derived from an EMBL/GenBank/DDBJ whole genome shotgun (WGS) entry which is preliminary data.</text>
</comment>
<proteinExistence type="predicted"/>
<gene>
    <name evidence="2" type="ORF">SPHA_44270</name>
</gene>
<keyword evidence="1" id="KW-0812">Transmembrane</keyword>
<evidence type="ECO:0000313" key="2">
    <source>
        <dbReference type="EMBL" id="CAE1283801.1"/>
    </source>
</evidence>
<keyword evidence="1" id="KW-0472">Membrane</keyword>
<protein>
    <submittedName>
        <fullName evidence="2">Uncharacterized protein</fullName>
    </submittedName>
</protein>
<dbReference type="EMBL" id="CAHIKZ030002256">
    <property type="protein sequence ID" value="CAE1283801.1"/>
    <property type="molecule type" value="Genomic_DNA"/>
</dbReference>
<dbReference type="AlphaFoldDB" id="A0A812D1K1"/>
<keyword evidence="3" id="KW-1185">Reference proteome</keyword>
<feature type="transmembrane region" description="Helical" evidence="1">
    <location>
        <begin position="78"/>
        <end position="97"/>
    </location>
</feature>
<keyword evidence="1" id="KW-1133">Transmembrane helix</keyword>
<evidence type="ECO:0000256" key="1">
    <source>
        <dbReference type="SAM" id="Phobius"/>
    </source>
</evidence>